<feature type="compositionally biased region" description="Acidic residues" evidence="1">
    <location>
        <begin position="195"/>
        <end position="210"/>
    </location>
</feature>
<evidence type="ECO:0000313" key="2">
    <source>
        <dbReference type="Proteomes" id="UP000504634"/>
    </source>
</evidence>
<dbReference type="AlphaFoldDB" id="A0A6J2TRQ0"/>
<dbReference type="PANTHER" id="PTHR33480">
    <property type="entry name" value="SET DOMAIN-CONTAINING PROTEIN-RELATED"/>
    <property type="match status" value="1"/>
</dbReference>
<keyword evidence="2" id="KW-1185">Reference proteome</keyword>
<gene>
    <name evidence="3" type="primary">LOC115626843</name>
</gene>
<feature type="region of interest" description="Disordered" evidence="1">
    <location>
        <begin position="283"/>
        <end position="303"/>
    </location>
</feature>
<dbReference type="RefSeq" id="XP_030378190.1">
    <property type="nucleotide sequence ID" value="XM_030522330.1"/>
</dbReference>
<proteinExistence type="predicted"/>
<dbReference type="OrthoDB" id="7883835at2759"/>
<accession>A0A6J2TRQ0</accession>
<organism evidence="2 3">
    <name type="scientific">Drosophila lebanonensis</name>
    <name type="common">Fruit fly</name>
    <name type="synonym">Scaptodrosophila lebanonensis</name>
    <dbReference type="NCBI Taxonomy" id="7225"/>
    <lineage>
        <taxon>Eukaryota</taxon>
        <taxon>Metazoa</taxon>
        <taxon>Ecdysozoa</taxon>
        <taxon>Arthropoda</taxon>
        <taxon>Hexapoda</taxon>
        <taxon>Insecta</taxon>
        <taxon>Pterygota</taxon>
        <taxon>Neoptera</taxon>
        <taxon>Endopterygota</taxon>
        <taxon>Diptera</taxon>
        <taxon>Brachycera</taxon>
        <taxon>Muscomorpha</taxon>
        <taxon>Ephydroidea</taxon>
        <taxon>Drosophilidae</taxon>
        <taxon>Scaptodrosophila</taxon>
    </lineage>
</organism>
<dbReference type="GeneID" id="115626843"/>
<evidence type="ECO:0000313" key="3">
    <source>
        <dbReference type="RefSeq" id="XP_030378190.1"/>
    </source>
</evidence>
<protein>
    <submittedName>
        <fullName evidence="3">Uncharacterized protein LOC115626843 isoform X1</fullName>
    </submittedName>
</protein>
<dbReference type="PANTHER" id="PTHR33480:SF1">
    <property type="entry name" value="TYR RECOMBINASE DOMAIN-CONTAINING PROTEIN"/>
    <property type="match status" value="1"/>
</dbReference>
<feature type="region of interest" description="Disordered" evidence="1">
    <location>
        <begin position="195"/>
        <end position="246"/>
    </location>
</feature>
<evidence type="ECO:0000256" key="1">
    <source>
        <dbReference type="SAM" id="MobiDB-lite"/>
    </source>
</evidence>
<name>A0A6J2TRQ0_DROLE</name>
<sequence>MEENIDKDVLNKLTAKTKQIAMQYKRLTLRGKLNRTVSVLLTPFDCFCIDMILKHRSEAGVDEKNCYIFSVASPKSLGKEYIRACPILKQFAYECGASCPEALRGTMLRKHLATYTSMLNVEDIQIDRLANFMGHHKEIHKNIYRVPATIAEITEVSQMLMAAIGNSPERNNKNPKPAGELYEKDNCAQDIENEAEPFEDSGSEYIDENESEKSKEEIVESQPNRKRRSTSPFGKTQRIRWSPPERKEMEEAFGNFKSLKRLPSLAECNRVIAASQYLKRRTPAQLKSWIDNQRKAESRKKSK</sequence>
<dbReference type="Proteomes" id="UP000504634">
    <property type="component" value="Unplaced"/>
</dbReference>
<reference evidence="3" key="1">
    <citation type="submission" date="2025-08" db="UniProtKB">
        <authorList>
            <consortium name="RefSeq"/>
        </authorList>
    </citation>
    <scope>IDENTIFICATION</scope>
    <source>
        <strain evidence="3">11010-0011.00</strain>
        <tissue evidence="3">Whole body</tissue>
    </source>
</reference>